<feature type="transmembrane region" description="Helical" evidence="1">
    <location>
        <begin position="12"/>
        <end position="33"/>
    </location>
</feature>
<gene>
    <name evidence="2" type="ORF">CV954_016375</name>
</gene>
<dbReference type="Proteomes" id="UP000233757">
    <property type="component" value="Unassembled WGS sequence"/>
</dbReference>
<keyword evidence="1" id="KW-0812">Transmembrane</keyword>
<keyword evidence="1" id="KW-0472">Membrane</keyword>
<proteinExistence type="predicted"/>
<keyword evidence="1" id="KW-1133">Transmembrane helix</keyword>
<reference evidence="2 3" key="1">
    <citation type="submission" date="2018-02" db="EMBL/GenBank/DDBJ databases">
        <title>Acinetobacter baumanii whole genome sequence.</title>
        <authorList>
            <person name="Qasim Z.J."/>
        </authorList>
    </citation>
    <scope>NUCLEOTIDE SEQUENCE [LARGE SCALE GENOMIC DNA]</scope>
    <source>
        <strain evidence="2 3">ZQ8</strain>
    </source>
</reference>
<comment type="caution">
    <text evidence="2">The sequence shown here is derived from an EMBL/GenBank/DDBJ whole genome shotgun (WGS) entry which is preliminary data.</text>
</comment>
<sequence length="158" mass="17956">MKVNTKLYPQYLASEFIIAFISSIFTLSITYYFDGSSGVIKLLDSANGKYSFTNLIALGILFIISIILFVIYRLFNPRNKPIYKRVGNSLYDLNLSLLRVGGGFLVAFPFLYIFTDGFDSALIKFFFFGFCALAEAAGFSLVRDSIEPRLDRPIQYRK</sequence>
<dbReference type="RefSeq" id="WP_000867853.1">
    <property type="nucleotide sequence ID" value="NZ_JADVMK010000021.1"/>
</dbReference>
<dbReference type="AlphaFoldDB" id="A0AA44XMU0"/>
<name>A0AA44XMU0_ACIBA</name>
<evidence type="ECO:0000256" key="1">
    <source>
        <dbReference type="SAM" id="Phobius"/>
    </source>
</evidence>
<evidence type="ECO:0000313" key="3">
    <source>
        <dbReference type="Proteomes" id="UP000233757"/>
    </source>
</evidence>
<dbReference type="EMBL" id="PHJU02000037">
    <property type="protein sequence ID" value="PQL80807.1"/>
    <property type="molecule type" value="Genomic_DNA"/>
</dbReference>
<organism evidence="2 3">
    <name type="scientific">Acinetobacter baumannii</name>
    <dbReference type="NCBI Taxonomy" id="470"/>
    <lineage>
        <taxon>Bacteria</taxon>
        <taxon>Pseudomonadati</taxon>
        <taxon>Pseudomonadota</taxon>
        <taxon>Gammaproteobacteria</taxon>
        <taxon>Moraxellales</taxon>
        <taxon>Moraxellaceae</taxon>
        <taxon>Acinetobacter</taxon>
        <taxon>Acinetobacter calcoaceticus/baumannii complex</taxon>
    </lineage>
</organism>
<protein>
    <submittedName>
        <fullName evidence="2">Uncharacterized protein</fullName>
    </submittedName>
</protein>
<evidence type="ECO:0000313" key="2">
    <source>
        <dbReference type="EMBL" id="PQL80807.1"/>
    </source>
</evidence>
<accession>A0AA44XMU0</accession>
<feature type="transmembrane region" description="Helical" evidence="1">
    <location>
        <begin position="96"/>
        <end position="115"/>
    </location>
</feature>
<feature type="transmembrane region" description="Helical" evidence="1">
    <location>
        <begin position="121"/>
        <end position="142"/>
    </location>
</feature>
<feature type="transmembrane region" description="Helical" evidence="1">
    <location>
        <begin position="53"/>
        <end position="75"/>
    </location>
</feature>